<organism evidence="1 2">
    <name type="scientific">Rhodospirillum centenum (strain ATCC 51521 / SW)</name>
    <dbReference type="NCBI Taxonomy" id="414684"/>
    <lineage>
        <taxon>Bacteria</taxon>
        <taxon>Pseudomonadati</taxon>
        <taxon>Pseudomonadota</taxon>
        <taxon>Alphaproteobacteria</taxon>
        <taxon>Rhodospirillales</taxon>
        <taxon>Rhodospirillaceae</taxon>
        <taxon>Rhodospirillum</taxon>
    </lineage>
</organism>
<dbReference type="RefSeq" id="WP_012565794.1">
    <property type="nucleotide sequence ID" value="NC_011420.2"/>
</dbReference>
<dbReference type="KEGG" id="rce:RC1_0566"/>
<gene>
    <name evidence="1" type="ordered locus">RC1_0566</name>
</gene>
<sequence length="62" mass="6716">MTGRLSLDAMERYSAAFAARMETDCSGRDPSEEETRIHSEDAALFLAEIRALSAADGPCQPP</sequence>
<dbReference type="EMBL" id="CP000613">
    <property type="protein sequence ID" value="ACI98002.1"/>
    <property type="molecule type" value="Genomic_DNA"/>
</dbReference>
<dbReference type="AlphaFoldDB" id="B6IRB6"/>
<reference evidence="1 2" key="1">
    <citation type="journal article" date="2010" name="BMC Genomics">
        <title>Metabolic flexibility revealed in the genome of the cyst-forming alpha-1 proteobacterium Rhodospirillum centenum.</title>
        <authorList>
            <person name="Lu Y.K."/>
            <person name="Marden J."/>
            <person name="Han M."/>
            <person name="Swingley W.D."/>
            <person name="Mastrian S.D."/>
            <person name="Chowdhury S.R."/>
            <person name="Hao J."/>
            <person name="Helmy T."/>
            <person name="Kim S."/>
            <person name="Kurdoglu A.A."/>
            <person name="Matthies H.J."/>
            <person name="Rollo D."/>
            <person name="Stothard P."/>
            <person name="Blankenship R.E."/>
            <person name="Bauer C.E."/>
            <person name="Touchman J.W."/>
        </authorList>
    </citation>
    <scope>NUCLEOTIDE SEQUENCE [LARGE SCALE GENOMIC DNA]</scope>
    <source>
        <strain evidence="2">ATCC 51521 / SW</strain>
    </source>
</reference>
<evidence type="ECO:0000313" key="1">
    <source>
        <dbReference type="EMBL" id="ACI98002.1"/>
    </source>
</evidence>
<protein>
    <submittedName>
        <fullName evidence="1">Uncharacterized protein</fullName>
    </submittedName>
</protein>
<evidence type="ECO:0000313" key="2">
    <source>
        <dbReference type="Proteomes" id="UP000001591"/>
    </source>
</evidence>
<accession>B6IRB6</accession>
<proteinExistence type="predicted"/>
<keyword evidence="2" id="KW-1185">Reference proteome</keyword>
<dbReference type="HOGENOM" id="CLU_2901255_0_0_5"/>
<name>B6IRB6_RHOCS</name>
<dbReference type="Proteomes" id="UP000001591">
    <property type="component" value="Chromosome"/>
</dbReference>